<protein>
    <submittedName>
        <fullName evidence="1">Uncharacterized protein</fullName>
    </submittedName>
</protein>
<keyword evidence="2" id="KW-1185">Reference proteome</keyword>
<gene>
    <name evidence="1" type="ORF">O6H91_16G079300</name>
</gene>
<accession>A0ACC2BEX4</accession>
<organism evidence="1 2">
    <name type="scientific">Diphasiastrum complanatum</name>
    <name type="common">Issler's clubmoss</name>
    <name type="synonym">Lycopodium complanatum</name>
    <dbReference type="NCBI Taxonomy" id="34168"/>
    <lineage>
        <taxon>Eukaryota</taxon>
        <taxon>Viridiplantae</taxon>
        <taxon>Streptophyta</taxon>
        <taxon>Embryophyta</taxon>
        <taxon>Tracheophyta</taxon>
        <taxon>Lycopodiopsida</taxon>
        <taxon>Lycopodiales</taxon>
        <taxon>Lycopodiaceae</taxon>
        <taxon>Lycopodioideae</taxon>
        <taxon>Diphasiastrum</taxon>
    </lineage>
</organism>
<dbReference type="EMBL" id="CM055107">
    <property type="protein sequence ID" value="KAJ7527979.1"/>
    <property type="molecule type" value="Genomic_DNA"/>
</dbReference>
<comment type="caution">
    <text evidence="1">The sequence shown here is derived from an EMBL/GenBank/DDBJ whole genome shotgun (WGS) entry which is preliminary data.</text>
</comment>
<proteinExistence type="predicted"/>
<evidence type="ECO:0000313" key="2">
    <source>
        <dbReference type="Proteomes" id="UP001162992"/>
    </source>
</evidence>
<sequence length="487" mass="54203">MLCYAMAPSEQQASYPHALVLPFPAQGHIIPALQLANKLLSQGIRTTFICAQHRINLIPTTLRFTGRVVALPDKVDLEKEKVDAGVQSLCRSADTVEDMRDSFQQLLNSDQFSDSRIFLISDFLLPWTADIAIKINIPRYVFFPSSATALSVSMYLPSLMAQIHIPLRSSDLHQCSTFIHVPGLPKLLAPSDLPSAFREDCPAESRNTCVKSCLLLREASAIVVNSFSELERPCFRALQNDQRLNSNQTKIYSVGPLLQLDYINCPEFNSEEREHHPVEEPSYTKWLDTQSSASVLYISFGSIAQLSVHQIHEIAHGLEKSTHPFLWVIRQPENCSESTAAYSLLPDGFQIRTKGRGFITFTWAPQLLILSHPSTGGFFTHCGWNSILESICRGIPVLALPQFGEQDLNCRVVVDELQIGVEVEKGEDGVAGREEIERAVRLVMGEKGAELRKKASEWMDAARMASVGSSAANFKSLCNKITSYAYT</sequence>
<name>A0ACC2BEX4_DIPCM</name>
<evidence type="ECO:0000313" key="1">
    <source>
        <dbReference type="EMBL" id="KAJ7527979.1"/>
    </source>
</evidence>
<reference evidence="2" key="1">
    <citation type="journal article" date="2024" name="Proc. Natl. Acad. Sci. U.S.A.">
        <title>Extraordinary preservation of gene collinearity over three hundred million years revealed in homosporous lycophytes.</title>
        <authorList>
            <person name="Li C."/>
            <person name="Wickell D."/>
            <person name="Kuo L.Y."/>
            <person name="Chen X."/>
            <person name="Nie B."/>
            <person name="Liao X."/>
            <person name="Peng D."/>
            <person name="Ji J."/>
            <person name="Jenkins J."/>
            <person name="Williams M."/>
            <person name="Shu S."/>
            <person name="Plott C."/>
            <person name="Barry K."/>
            <person name="Rajasekar S."/>
            <person name="Grimwood J."/>
            <person name="Han X."/>
            <person name="Sun S."/>
            <person name="Hou Z."/>
            <person name="He W."/>
            <person name="Dai G."/>
            <person name="Sun C."/>
            <person name="Schmutz J."/>
            <person name="Leebens-Mack J.H."/>
            <person name="Li F.W."/>
            <person name="Wang L."/>
        </authorList>
    </citation>
    <scope>NUCLEOTIDE SEQUENCE [LARGE SCALE GENOMIC DNA]</scope>
    <source>
        <strain evidence="2">cv. PW_Plant_1</strain>
    </source>
</reference>
<dbReference type="Proteomes" id="UP001162992">
    <property type="component" value="Chromosome 16"/>
</dbReference>